<keyword evidence="3 13" id="KW-0820">tRNA-binding</keyword>
<dbReference type="InterPro" id="IPR047246">
    <property type="entry name" value="ThrRS_anticodon"/>
</dbReference>
<dbReference type="Gene3D" id="3.10.20.30">
    <property type="match status" value="1"/>
</dbReference>
<evidence type="ECO:0000313" key="16">
    <source>
        <dbReference type="EMBL" id="MCO1335970.1"/>
    </source>
</evidence>
<organism evidence="16 17">
    <name type="scientific">Microbulbifer okhotskensis</name>
    <dbReference type="NCBI Taxonomy" id="2926617"/>
    <lineage>
        <taxon>Bacteria</taxon>
        <taxon>Pseudomonadati</taxon>
        <taxon>Pseudomonadota</taxon>
        <taxon>Gammaproteobacteria</taxon>
        <taxon>Cellvibrionales</taxon>
        <taxon>Microbulbiferaceae</taxon>
        <taxon>Microbulbifer</taxon>
    </lineage>
</organism>
<dbReference type="InterPro" id="IPR004154">
    <property type="entry name" value="Anticodon-bd"/>
</dbReference>
<feature type="binding site" evidence="13">
    <location>
        <position position="510"/>
    </location>
    <ligand>
        <name>Zn(2+)</name>
        <dbReference type="ChEBI" id="CHEBI:29105"/>
        <note>catalytic</note>
    </ligand>
</feature>
<dbReference type="InterPro" id="IPR002314">
    <property type="entry name" value="aa-tRNA-synt_IIb"/>
</dbReference>
<sequence>MPVVTLPDGSRREFSAPVSVHDVAADIGPGLAKAALAGVVDGREVDTSYVIDTDVNLAIITDRQPEGLEVIRHSTAHLLAQAVKQLYPTAQVTIGPVIADGFYYDFAYERQFTPEDLEKIEERMEVLAKEDITVSRRLMPRKEAVTYFREMGEEYKAKIIDSIPGDEDISLYRQGDFEDLCRGPHVPSTGRLKAFKLTKVAGAYWRGDSNNEMLTRIYGTAWANKKELKAYLRRIEEAEKRDHRKLAKKFDLFHIQEEAPGMVFWHPNGWTIYSTIEQYMRRRQREYGYKEIKTPQLVDFSLWRKSGHADKFADDMFTLTSEERQFAIKPMNCPCHVQVFNQGLRSYRDLPLRLAEFGSCHRSEPSGSLHGLMRVRGFVQDDGHIFCSEGQIQSEVSDFMDLLHSVYEDFGFQDVIYRLSTRPEKRVGSDESWDKAEKSLADALDAAGLPWEELPGEGAFYGPKIEFSLKDCLGRVWQCGTIQVDFSMPGRLDAQYVSEDGSRQSPVMLHRAALGSFERFIGILIEHYEGAFPTWLAPQQVAIMNITDRQAEYCRDLESRLGALQYRASADLRNEKIGFKIREHTLQRVPYLLVIGDKEVESQTVAVRTRSGEDLGVMTYESFLEILEQDVSRRGRLTEDNANNLATGRP</sequence>
<dbReference type="SUPFAM" id="SSF81271">
    <property type="entry name" value="TGS-like"/>
    <property type="match status" value="1"/>
</dbReference>
<dbReference type="GO" id="GO:0046872">
    <property type="term" value="F:metal ion binding"/>
    <property type="evidence" value="ECO:0007669"/>
    <property type="project" value="UniProtKB-KW"/>
</dbReference>
<protein>
    <recommendedName>
        <fullName evidence="13">Threonine--tRNA ligase</fullName>
        <ecNumber evidence="13">6.1.1.3</ecNumber>
    </recommendedName>
    <alternativeName>
        <fullName evidence="13">Threonyl-tRNA synthetase</fullName>
        <shortName evidence="13">ThrRS</shortName>
    </alternativeName>
</protein>
<dbReference type="GO" id="GO:0006435">
    <property type="term" value="P:threonyl-tRNA aminoacylation"/>
    <property type="evidence" value="ECO:0007669"/>
    <property type="project" value="UniProtKB-UniRule"/>
</dbReference>
<dbReference type="FunFam" id="3.40.50.800:FF:000001">
    <property type="entry name" value="Threonine--tRNA ligase"/>
    <property type="match status" value="1"/>
</dbReference>
<dbReference type="GO" id="GO:0004829">
    <property type="term" value="F:threonine-tRNA ligase activity"/>
    <property type="evidence" value="ECO:0007669"/>
    <property type="project" value="UniProtKB-UniRule"/>
</dbReference>
<keyword evidence="11 13" id="KW-0030">Aminoacyl-tRNA synthetase</keyword>
<dbReference type="CDD" id="cd00771">
    <property type="entry name" value="ThrRS_core"/>
    <property type="match status" value="1"/>
</dbReference>
<dbReference type="HAMAP" id="MF_00184">
    <property type="entry name" value="Thr_tRNA_synth"/>
    <property type="match status" value="1"/>
</dbReference>
<dbReference type="SUPFAM" id="SSF55681">
    <property type="entry name" value="Class II aaRS and biotin synthetases"/>
    <property type="match status" value="1"/>
</dbReference>
<dbReference type="Gene3D" id="3.40.50.800">
    <property type="entry name" value="Anticodon-binding domain"/>
    <property type="match status" value="1"/>
</dbReference>
<dbReference type="InterPro" id="IPR045864">
    <property type="entry name" value="aa-tRNA-synth_II/BPL/LPL"/>
</dbReference>
<dbReference type="SUPFAM" id="SSF55186">
    <property type="entry name" value="ThrRS/AlaRS common domain"/>
    <property type="match status" value="1"/>
</dbReference>
<dbReference type="PANTHER" id="PTHR11451:SF44">
    <property type="entry name" value="THREONINE--TRNA LIGASE, CHLOROPLASTIC_MITOCHONDRIAL 2"/>
    <property type="match status" value="1"/>
</dbReference>
<comment type="subunit">
    <text evidence="13">Homodimer.</text>
</comment>
<dbReference type="InterPro" id="IPR018163">
    <property type="entry name" value="Thr/Ala-tRNA-synth_IIc_edit"/>
</dbReference>
<evidence type="ECO:0000256" key="11">
    <source>
        <dbReference type="ARBA" id="ARBA00023146"/>
    </source>
</evidence>
<evidence type="ECO:0000256" key="6">
    <source>
        <dbReference type="ARBA" id="ARBA00022741"/>
    </source>
</evidence>
<dbReference type="InterPro" id="IPR012676">
    <property type="entry name" value="TGS-like"/>
</dbReference>
<evidence type="ECO:0000256" key="9">
    <source>
        <dbReference type="ARBA" id="ARBA00022884"/>
    </source>
</evidence>
<keyword evidence="6 13" id="KW-0547">Nucleotide-binding</keyword>
<proteinExistence type="inferred from homology"/>
<accession>A0A9X2J7N5</accession>
<dbReference type="CDD" id="cd01667">
    <property type="entry name" value="TGS_ThrRS"/>
    <property type="match status" value="1"/>
</dbReference>
<keyword evidence="10 13" id="KW-0648">Protein biosynthesis</keyword>
<dbReference type="Gene3D" id="3.30.980.10">
    <property type="entry name" value="Threonyl-trna Synthetase, Chain A, domain 2"/>
    <property type="match status" value="1"/>
</dbReference>
<dbReference type="InterPro" id="IPR002320">
    <property type="entry name" value="Thr-tRNA-ligase_IIa"/>
</dbReference>
<evidence type="ECO:0000256" key="4">
    <source>
        <dbReference type="ARBA" id="ARBA00022598"/>
    </source>
</evidence>
<evidence type="ECO:0000256" key="12">
    <source>
        <dbReference type="ARBA" id="ARBA00049515"/>
    </source>
</evidence>
<dbReference type="InterPro" id="IPR004095">
    <property type="entry name" value="TGS"/>
</dbReference>
<dbReference type="GO" id="GO:0005524">
    <property type="term" value="F:ATP binding"/>
    <property type="evidence" value="ECO:0007669"/>
    <property type="project" value="UniProtKB-UniRule"/>
</dbReference>
<dbReference type="Gene3D" id="3.30.930.10">
    <property type="entry name" value="Bira Bifunctional Protein, Domain 2"/>
    <property type="match status" value="1"/>
</dbReference>
<dbReference type="GO" id="GO:0000049">
    <property type="term" value="F:tRNA binding"/>
    <property type="evidence" value="ECO:0007669"/>
    <property type="project" value="UniProtKB-KW"/>
</dbReference>
<comment type="subcellular location">
    <subcellularLocation>
        <location evidence="13">Cytoplasm</location>
    </subcellularLocation>
</comment>
<dbReference type="Pfam" id="PF02824">
    <property type="entry name" value="TGS"/>
    <property type="match status" value="1"/>
</dbReference>
<dbReference type="Pfam" id="PF00587">
    <property type="entry name" value="tRNA-synt_2b"/>
    <property type="match status" value="1"/>
</dbReference>
<dbReference type="Pfam" id="PF03129">
    <property type="entry name" value="HGTP_anticodon"/>
    <property type="match status" value="1"/>
</dbReference>
<evidence type="ECO:0000259" key="14">
    <source>
        <dbReference type="PROSITE" id="PS50862"/>
    </source>
</evidence>
<dbReference type="Gene3D" id="3.30.54.20">
    <property type="match status" value="1"/>
</dbReference>
<evidence type="ECO:0000256" key="2">
    <source>
        <dbReference type="ARBA" id="ARBA00022490"/>
    </source>
</evidence>
<dbReference type="InterPro" id="IPR036621">
    <property type="entry name" value="Anticodon-bd_dom_sf"/>
</dbReference>
<keyword evidence="8 13" id="KW-0067">ATP-binding</keyword>
<evidence type="ECO:0000256" key="10">
    <source>
        <dbReference type="ARBA" id="ARBA00022917"/>
    </source>
</evidence>
<dbReference type="RefSeq" id="WP_252471202.1">
    <property type="nucleotide sequence ID" value="NZ_JALBWM010000095.1"/>
</dbReference>
<dbReference type="CDD" id="cd00860">
    <property type="entry name" value="ThrRS_anticodon"/>
    <property type="match status" value="1"/>
</dbReference>
<feature type="region of interest" description="Catalytic" evidence="13">
    <location>
        <begin position="242"/>
        <end position="533"/>
    </location>
</feature>
<dbReference type="SUPFAM" id="SSF52954">
    <property type="entry name" value="Class II aaRS ABD-related"/>
    <property type="match status" value="1"/>
</dbReference>
<evidence type="ECO:0000256" key="13">
    <source>
        <dbReference type="HAMAP-Rule" id="MF_00184"/>
    </source>
</evidence>
<dbReference type="GO" id="GO:0005829">
    <property type="term" value="C:cytosol"/>
    <property type="evidence" value="ECO:0007669"/>
    <property type="project" value="TreeGrafter"/>
</dbReference>
<evidence type="ECO:0000256" key="5">
    <source>
        <dbReference type="ARBA" id="ARBA00022723"/>
    </source>
</evidence>
<dbReference type="PRINTS" id="PR01047">
    <property type="entry name" value="TRNASYNTHTHR"/>
</dbReference>
<keyword evidence="5 13" id="KW-0479">Metal-binding</keyword>
<evidence type="ECO:0000259" key="15">
    <source>
        <dbReference type="PROSITE" id="PS51880"/>
    </source>
</evidence>
<evidence type="ECO:0000313" key="17">
    <source>
        <dbReference type="Proteomes" id="UP001139028"/>
    </source>
</evidence>
<comment type="caution">
    <text evidence="16">The sequence shown here is derived from an EMBL/GenBank/DDBJ whole genome shotgun (WGS) entry which is preliminary data.</text>
</comment>
<comment type="catalytic activity">
    <reaction evidence="12 13">
        <text>tRNA(Thr) + L-threonine + ATP = L-threonyl-tRNA(Thr) + AMP + diphosphate + H(+)</text>
        <dbReference type="Rhea" id="RHEA:24624"/>
        <dbReference type="Rhea" id="RHEA-COMP:9670"/>
        <dbReference type="Rhea" id="RHEA-COMP:9704"/>
        <dbReference type="ChEBI" id="CHEBI:15378"/>
        <dbReference type="ChEBI" id="CHEBI:30616"/>
        <dbReference type="ChEBI" id="CHEBI:33019"/>
        <dbReference type="ChEBI" id="CHEBI:57926"/>
        <dbReference type="ChEBI" id="CHEBI:78442"/>
        <dbReference type="ChEBI" id="CHEBI:78534"/>
        <dbReference type="ChEBI" id="CHEBI:456215"/>
        <dbReference type="EC" id="6.1.1.3"/>
    </reaction>
</comment>
<comment type="similarity">
    <text evidence="1 13">Belongs to the class-II aminoacyl-tRNA synthetase family.</text>
</comment>
<dbReference type="PANTHER" id="PTHR11451">
    <property type="entry name" value="THREONINE-TRNA LIGASE"/>
    <property type="match status" value="1"/>
</dbReference>
<evidence type="ECO:0000256" key="3">
    <source>
        <dbReference type="ARBA" id="ARBA00022555"/>
    </source>
</evidence>
<keyword evidence="2 13" id="KW-0963">Cytoplasm</keyword>
<comment type="cofactor">
    <cofactor evidence="13">
        <name>Zn(2+)</name>
        <dbReference type="ChEBI" id="CHEBI:29105"/>
    </cofactor>
    <text evidence="13">Binds 1 zinc ion per subunit.</text>
</comment>
<dbReference type="FunFam" id="3.30.980.10:FF:000005">
    <property type="entry name" value="Threonyl-tRNA synthetase, mitochondrial"/>
    <property type="match status" value="1"/>
</dbReference>
<name>A0A9X2J7N5_9GAMM</name>
<feature type="binding site" evidence="13">
    <location>
        <position position="384"/>
    </location>
    <ligand>
        <name>Zn(2+)</name>
        <dbReference type="ChEBI" id="CHEBI:29105"/>
        <note>catalytic</note>
    </ligand>
</feature>
<keyword evidence="9 13" id="KW-0694">RNA-binding</keyword>
<evidence type="ECO:0000256" key="8">
    <source>
        <dbReference type="ARBA" id="ARBA00022840"/>
    </source>
</evidence>
<dbReference type="FunFam" id="3.30.54.20:FF:000002">
    <property type="entry name" value="Threonine--tRNA ligase"/>
    <property type="match status" value="1"/>
</dbReference>
<dbReference type="EC" id="6.1.1.3" evidence="13"/>
<dbReference type="FunFam" id="3.10.20.30:FF:000005">
    <property type="entry name" value="Threonine--tRNA ligase"/>
    <property type="match status" value="1"/>
</dbReference>
<feature type="binding site" evidence="13">
    <location>
        <position position="333"/>
    </location>
    <ligand>
        <name>Zn(2+)</name>
        <dbReference type="ChEBI" id="CHEBI:29105"/>
        <note>catalytic</note>
    </ligand>
</feature>
<reference evidence="16" key="1">
    <citation type="journal article" date="2022" name="Arch. Microbiol.">
        <title>Microbulbifer okhotskensis sp. nov., isolated from a deep bottom sediment of the Okhotsk Sea.</title>
        <authorList>
            <person name="Romanenko L."/>
            <person name="Kurilenko V."/>
            <person name="Otstavnykh N."/>
            <person name="Velansky P."/>
            <person name="Isaeva M."/>
            <person name="Mikhailov V."/>
        </authorList>
    </citation>
    <scope>NUCLEOTIDE SEQUENCE</scope>
    <source>
        <strain evidence="16">OS29</strain>
    </source>
</reference>
<dbReference type="AlphaFoldDB" id="A0A9X2J7N5"/>
<dbReference type="FunFam" id="3.30.930.10:FF:000002">
    <property type="entry name" value="Threonine--tRNA ligase"/>
    <property type="match status" value="1"/>
</dbReference>
<keyword evidence="7 13" id="KW-0862">Zinc</keyword>
<dbReference type="InterPro" id="IPR033728">
    <property type="entry name" value="ThrRS_core"/>
</dbReference>
<dbReference type="Pfam" id="PF07973">
    <property type="entry name" value="tRNA_SAD"/>
    <property type="match status" value="1"/>
</dbReference>
<feature type="domain" description="TGS" evidence="15">
    <location>
        <begin position="1"/>
        <end position="61"/>
    </location>
</feature>
<gene>
    <name evidence="13 16" type="primary">thrS</name>
    <name evidence="16" type="ORF">MO867_16690</name>
</gene>
<keyword evidence="4 13" id="KW-0436">Ligase</keyword>
<dbReference type="InterPro" id="IPR006195">
    <property type="entry name" value="aa-tRNA-synth_II"/>
</dbReference>
<dbReference type="PROSITE" id="PS50862">
    <property type="entry name" value="AA_TRNA_LIGASE_II"/>
    <property type="match status" value="1"/>
</dbReference>
<dbReference type="NCBIfam" id="TIGR00418">
    <property type="entry name" value="thrS"/>
    <property type="match status" value="1"/>
</dbReference>
<dbReference type="InterPro" id="IPR012947">
    <property type="entry name" value="tRNA_SAD"/>
</dbReference>
<feature type="domain" description="Aminoacyl-transfer RNA synthetases class-II family profile" evidence="14">
    <location>
        <begin position="242"/>
        <end position="533"/>
    </location>
</feature>
<dbReference type="SMART" id="SM00863">
    <property type="entry name" value="tRNA_SAD"/>
    <property type="match status" value="1"/>
</dbReference>
<dbReference type="InterPro" id="IPR012675">
    <property type="entry name" value="Beta-grasp_dom_sf"/>
</dbReference>
<evidence type="ECO:0000256" key="7">
    <source>
        <dbReference type="ARBA" id="ARBA00022833"/>
    </source>
</evidence>
<evidence type="ECO:0000256" key="1">
    <source>
        <dbReference type="ARBA" id="ARBA00008226"/>
    </source>
</evidence>
<dbReference type="PROSITE" id="PS51880">
    <property type="entry name" value="TGS"/>
    <property type="match status" value="1"/>
</dbReference>
<dbReference type="EMBL" id="JALBWM010000095">
    <property type="protein sequence ID" value="MCO1335970.1"/>
    <property type="molecule type" value="Genomic_DNA"/>
</dbReference>
<dbReference type="Proteomes" id="UP001139028">
    <property type="component" value="Unassembled WGS sequence"/>
</dbReference>
<keyword evidence="17" id="KW-1185">Reference proteome</keyword>